<dbReference type="EMBL" id="RCZD01000008">
    <property type="protein sequence ID" value="TPG60108.1"/>
    <property type="molecule type" value="Genomic_DNA"/>
</dbReference>
<sequence length="130" mass="14903">MRNLRRPFIFNETGSNTLHQEGLQSTSRTGYIWRERILKADFAKFKCSNMISSQDNTWDVRTLFFTLPAEGSLSVRLTLRKTGSAHAYTQVEYASDKDARIHEVNFNNVWDEIIVEGIACSQDVINILVS</sequence>
<reference evidence="1 2" key="1">
    <citation type="journal article" date="2019" name="Environ. Microbiol.">
        <title>Species interactions and distinct microbial communities in high Arctic permafrost affected cryosols are associated with the CH4 and CO2 gas fluxes.</title>
        <authorList>
            <person name="Altshuler I."/>
            <person name="Hamel J."/>
            <person name="Turney S."/>
            <person name="Magnuson E."/>
            <person name="Levesque R."/>
            <person name="Greer C."/>
            <person name="Whyte L.G."/>
        </authorList>
    </citation>
    <scope>NUCLEOTIDE SEQUENCE [LARGE SCALE GENOMIC DNA]</scope>
    <source>
        <strain evidence="1 2">E4</strain>
    </source>
</reference>
<dbReference type="Proteomes" id="UP000317663">
    <property type="component" value="Unassembled WGS sequence"/>
</dbReference>
<evidence type="ECO:0000313" key="1">
    <source>
        <dbReference type="EMBL" id="TPG60108.1"/>
    </source>
</evidence>
<comment type="caution">
    <text evidence="1">The sequence shown here is derived from an EMBL/GenBank/DDBJ whole genome shotgun (WGS) entry which is preliminary data.</text>
</comment>
<name>A0A502GEZ6_9GAMM</name>
<gene>
    <name evidence="1" type="ORF">EAH77_16195</name>
</gene>
<dbReference type="RefSeq" id="WP_140473835.1">
    <property type="nucleotide sequence ID" value="NZ_RCZD01000008.1"/>
</dbReference>
<evidence type="ECO:0000313" key="2">
    <source>
        <dbReference type="Proteomes" id="UP000317663"/>
    </source>
</evidence>
<dbReference type="AlphaFoldDB" id="A0A502GEZ6"/>
<proteinExistence type="predicted"/>
<organism evidence="1 2">
    <name type="scientific">Ewingella americana</name>
    <dbReference type="NCBI Taxonomy" id="41202"/>
    <lineage>
        <taxon>Bacteria</taxon>
        <taxon>Pseudomonadati</taxon>
        <taxon>Pseudomonadota</taxon>
        <taxon>Gammaproteobacteria</taxon>
        <taxon>Enterobacterales</taxon>
        <taxon>Yersiniaceae</taxon>
        <taxon>Ewingella</taxon>
    </lineage>
</organism>
<accession>A0A502GEZ6</accession>
<keyword evidence="2" id="KW-1185">Reference proteome</keyword>
<protein>
    <submittedName>
        <fullName evidence="1">Uncharacterized protein</fullName>
    </submittedName>
</protein>